<accession>A0A1H3MTS7</accession>
<name>A0A1H3MTS7_9BURK</name>
<dbReference type="AlphaFoldDB" id="A0A1H3MTS7"/>
<dbReference type="KEGG" id="dla:I6G47_32745"/>
<evidence type="ECO:0000313" key="1">
    <source>
        <dbReference type="EMBL" id="QPS84918.1"/>
    </source>
</evidence>
<reference evidence="2 3" key="1">
    <citation type="submission" date="2016-10" db="EMBL/GenBank/DDBJ databases">
        <authorList>
            <person name="de Groot N.N."/>
        </authorList>
    </citation>
    <scope>NUCLEOTIDE SEQUENCE [LARGE SCALE GENOMIC DNA]</scope>
    <source>
        <strain evidence="2 3">LMG 24775</strain>
    </source>
</reference>
<evidence type="ECO:0000313" key="4">
    <source>
        <dbReference type="Proteomes" id="UP000595064"/>
    </source>
</evidence>
<evidence type="ECO:0000313" key="3">
    <source>
        <dbReference type="Proteomes" id="UP000183417"/>
    </source>
</evidence>
<keyword evidence="1" id="KW-0614">Plasmid</keyword>
<dbReference type="Proteomes" id="UP000183417">
    <property type="component" value="Unassembled WGS sequence"/>
</dbReference>
<gene>
    <name evidence="1" type="ORF">I6G47_32745</name>
    <name evidence="2" type="ORF">SAMN05421547_10833</name>
</gene>
<proteinExistence type="predicted"/>
<reference evidence="1 4" key="2">
    <citation type="submission" date="2020-12" db="EMBL/GenBank/DDBJ databases">
        <title>FDA dAtabase for Regulatory Grade micrObial Sequences (FDA-ARGOS): Supporting development and validation of Infectious Disease Dx tests.</title>
        <authorList>
            <person name="Sproer C."/>
            <person name="Gronow S."/>
            <person name="Severitt S."/>
            <person name="Schroder I."/>
            <person name="Tallon L."/>
            <person name="Sadzewicz L."/>
            <person name="Zhao X."/>
            <person name="Boylan J."/>
            <person name="Ott S."/>
            <person name="Bowen H."/>
            <person name="Vavikolanu K."/>
            <person name="Mehta A."/>
            <person name="Aluvathingal J."/>
            <person name="Nadendla S."/>
            <person name="Lowell S."/>
            <person name="Myers T."/>
            <person name="Yan Y."/>
            <person name="Sichtig H."/>
        </authorList>
    </citation>
    <scope>NUCLEOTIDE SEQUENCE [LARGE SCALE GENOMIC DNA]</scope>
    <source>
        <strain evidence="1 4">FDAARGOS_890</strain>
        <plasmid evidence="1 4">unnamed</plasmid>
    </source>
</reference>
<dbReference type="GeneID" id="94688983"/>
<geneLocation type="plasmid" evidence="1 4">
    <name>unnamed</name>
</geneLocation>
<dbReference type="EMBL" id="CP065749">
    <property type="protein sequence ID" value="QPS84918.1"/>
    <property type="molecule type" value="Genomic_DNA"/>
</dbReference>
<protein>
    <submittedName>
        <fullName evidence="2">Uncharacterized protein</fullName>
    </submittedName>
</protein>
<evidence type="ECO:0000313" key="2">
    <source>
        <dbReference type="EMBL" id="SDY79860.1"/>
    </source>
</evidence>
<sequence>MIVARPESDAESDLLSGHEHCVFRFVTGAGDHQLAAHQPPKAGWTHDALDAIVVPKAEPWDAFLGAQWVGSSEI</sequence>
<keyword evidence="4" id="KW-1185">Reference proteome</keyword>
<organism evidence="2 3">
    <name type="scientific">Delftia lacustris</name>
    <dbReference type="NCBI Taxonomy" id="558537"/>
    <lineage>
        <taxon>Bacteria</taxon>
        <taxon>Pseudomonadati</taxon>
        <taxon>Pseudomonadota</taxon>
        <taxon>Betaproteobacteria</taxon>
        <taxon>Burkholderiales</taxon>
        <taxon>Comamonadaceae</taxon>
        <taxon>Delftia</taxon>
    </lineage>
</organism>
<dbReference type="Proteomes" id="UP000595064">
    <property type="component" value="Plasmid unnamed"/>
</dbReference>
<dbReference type="RefSeq" id="WP_074921776.1">
    <property type="nucleotide sequence ID" value="NZ_CP065749.1"/>
</dbReference>
<dbReference type="EMBL" id="FNPE01000008">
    <property type="protein sequence ID" value="SDY79860.1"/>
    <property type="molecule type" value="Genomic_DNA"/>
</dbReference>